<comment type="caution">
    <text evidence="1">The sequence shown here is derived from an EMBL/GenBank/DDBJ whole genome shotgun (WGS) entry which is preliminary data.</text>
</comment>
<name>A0AC61PL85_9FIRM</name>
<gene>
    <name evidence="1" type="ORF">SAMN06297397_1583</name>
</gene>
<evidence type="ECO:0000313" key="1">
    <source>
        <dbReference type="EMBL" id="SMC58815.1"/>
    </source>
</evidence>
<sequence length="782" mass="88073">MKKWIGLALVIVLMCLLPYALADNIVESGQCGDDAYYMLDKNGLLTITGTGRIYIDYFRERKDIKHVVVGEGIMHVDGFSGCSELTQVDLSKSVKEIGSFSFSSCNKLTSIDLSSVCIIWDWAFLNCHNLTTATLSNNLKEIHTAAFQSCHLTSVTLSDSIEYLMLPFSGNSNLIYYIQTCNSYAHKWVLLEGNYDTTIIIQHHQNVVIDPAVEPTETETGLTEGKHCTACGEKIVPQTVIPAQDKKTAFVTRCYELILNRKPDNDGLFYWVSGLLTGSKNASDVINGFISSNEFKNRSLSKDASVELLYKTMLNRSSDVEGKAYWLGKLNAGEPLSTVVNGFCSSNEFKKLCKEYGINPGSGLAVNTDEPNIILEDLVTPEQYEKIKQYVVRCYEHILNKYPDSEELSTWINLLAAKKKGAVDIVYRFFLSDEYKKRNLNNEEFVNALSRSMFGYYAMDKIPSWVREMEAGSTIKEIINEISEYYVFVEMCWEYGMDTGYIIADPRVVPDSITAEQKEKIQGFVTRCYKIILGREPDQKGLEEWVGLLTSGKKAAAEVVYGFLTSTEFKNKKIKDEDIIEILYKAMLGRGSDAKGKAEWLSKLESGYPVGAIINGFCTSTEFRRICEEYGIAPGSVKTEDFKKESQEPTPAPVDPTLLTSARRTINKEKAEEFVQRCYKYILGREADQGGLNDWVKQLTGGQKSLEQVAKGFFASAEFANRNLGNEELVKILYRVLLNREADETGLAEWTQKMNEGTSLDSVIKDMTKSTEYRTIFKKMLE</sequence>
<dbReference type="EMBL" id="FWXZ01000002">
    <property type="protein sequence ID" value="SMC58815.1"/>
    <property type="molecule type" value="Genomic_DNA"/>
</dbReference>
<organism evidence="1 2">
    <name type="scientific">Aristaeella lactis</name>
    <dbReference type="NCBI Taxonomy" id="3046383"/>
    <lineage>
        <taxon>Bacteria</taxon>
        <taxon>Bacillati</taxon>
        <taxon>Bacillota</taxon>
        <taxon>Clostridia</taxon>
        <taxon>Eubacteriales</taxon>
        <taxon>Aristaeellaceae</taxon>
        <taxon>Aristaeella</taxon>
    </lineage>
</organism>
<evidence type="ECO:0000313" key="2">
    <source>
        <dbReference type="Proteomes" id="UP000192328"/>
    </source>
</evidence>
<protein>
    <submittedName>
        <fullName evidence="1">Uncharacterized protein</fullName>
    </submittedName>
</protein>
<proteinExistence type="predicted"/>
<reference evidence="1" key="1">
    <citation type="submission" date="2017-04" db="EMBL/GenBank/DDBJ databases">
        <authorList>
            <person name="Varghese N."/>
            <person name="Submissions S."/>
        </authorList>
    </citation>
    <scope>NUCLEOTIDE SEQUENCE</scope>
    <source>
        <strain evidence="1">WTE2008</strain>
    </source>
</reference>
<keyword evidence="2" id="KW-1185">Reference proteome</keyword>
<dbReference type="Proteomes" id="UP000192328">
    <property type="component" value="Unassembled WGS sequence"/>
</dbReference>
<accession>A0AC61PL85</accession>